<evidence type="ECO:0000313" key="17">
    <source>
        <dbReference type="Proteomes" id="UP001642540"/>
    </source>
</evidence>
<evidence type="ECO:0000256" key="6">
    <source>
        <dbReference type="ARBA" id="ARBA00022989"/>
    </source>
</evidence>
<evidence type="ECO:0000256" key="11">
    <source>
        <dbReference type="ARBA" id="ARBA00023303"/>
    </source>
</evidence>
<evidence type="ECO:0000259" key="15">
    <source>
        <dbReference type="Pfam" id="PF00520"/>
    </source>
</evidence>
<comment type="subcellular location">
    <subcellularLocation>
        <location evidence="1">Membrane</location>
        <topology evidence="1">Multi-pass membrane protein</topology>
    </subcellularLocation>
</comment>
<feature type="domain" description="Ion transport" evidence="15">
    <location>
        <begin position="367"/>
        <end position="558"/>
    </location>
</feature>
<dbReference type="PANTHER" id="PTHR47143">
    <property type="entry name" value="TRANSIENT RECEPTOR POTENTIAL CATION CHANNEL PROTEIN PAINLESS"/>
    <property type="match status" value="1"/>
</dbReference>
<feature type="transmembrane region" description="Helical" evidence="14">
    <location>
        <begin position="416"/>
        <end position="436"/>
    </location>
</feature>
<dbReference type="SUPFAM" id="SSF48403">
    <property type="entry name" value="Ankyrin repeat"/>
    <property type="match status" value="1"/>
</dbReference>
<proteinExistence type="predicted"/>
<dbReference type="InterPro" id="IPR036770">
    <property type="entry name" value="Ankyrin_rpt-contain_sf"/>
</dbReference>
<feature type="repeat" description="ANK" evidence="12">
    <location>
        <begin position="126"/>
        <end position="158"/>
    </location>
</feature>
<dbReference type="PANTHER" id="PTHR47143:SF1">
    <property type="entry name" value="ION_TRANS DOMAIN-CONTAINING PROTEIN"/>
    <property type="match status" value="1"/>
</dbReference>
<evidence type="ECO:0000256" key="3">
    <source>
        <dbReference type="ARBA" id="ARBA00022606"/>
    </source>
</evidence>
<evidence type="ECO:0000256" key="10">
    <source>
        <dbReference type="ARBA" id="ARBA00023180"/>
    </source>
</evidence>
<dbReference type="InterPro" id="IPR052076">
    <property type="entry name" value="TRP_cation_channel"/>
</dbReference>
<dbReference type="Gene3D" id="1.25.40.20">
    <property type="entry name" value="Ankyrin repeat-containing domain"/>
    <property type="match status" value="1"/>
</dbReference>
<name>A0ABP1QM39_9HEXA</name>
<evidence type="ECO:0000256" key="1">
    <source>
        <dbReference type="ARBA" id="ARBA00004141"/>
    </source>
</evidence>
<feature type="transmembrane region" description="Helical" evidence="14">
    <location>
        <begin position="391"/>
        <end position="410"/>
    </location>
</feature>
<evidence type="ECO:0000256" key="2">
    <source>
        <dbReference type="ARBA" id="ARBA00022448"/>
    </source>
</evidence>
<dbReference type="Pfam" id="PF00023">
    <property type="entry name" value="Ank"/>
    <property type="match status" value="1"/>
</dbReference>
<evidence type="ECO:0000256" key="8">
    <source>
        <dbReference type="ARBA" id="ARBA00023065"/>
    </source>
</evidence>
<keyword evidence="17" id="KW-1185">Reference proteome</keyword>
<keyword evidence="8" id="KW-0406">Ion transport</keyword>
<gene>
    <name evidence="16" type="ORF">ODALV1_LOCUS12869</name>
</gene>
<dbReference type="Proteomes" id="UP001642540">
    <property type="component" value="Unassembled WGS sequence"/>
</dbReference>
<sequence>MGQNGTRKNVNVLKETFPLHYLAKTGKFDELQEFFAANPEEGVKQLNRFDFMGRTVLHFASLAVNLSDGELCANIIVRFFNKMVNSTNGDLMLIRRRQTRNARRHQWKGKDVSEALINYINHKDVDGETAISLAAKTENAKIVELLLLNSADVLSRNNKNERTLELIYTHTPSAIKALLDKSIAFEHGVDDDSFIRTERSYYMDFTPVIGYPDEEGKIKHRNPETLCLQHVNNKETTNRKVILTHPLVRHFLTMKMNKIQWISWAYLLVLLVWISLYFWHAVDVYYTCCEIHDDIYGELGVVSNNSVNASSLQLYCSDYPFKEAAIHHSNIKTKTLNWTIEMEKIVYGKVTSCFKETDSLARSIPLVVLSFFILVTAFFQILALRMAYFKLKNLILLVFQVALLITAFPIESAFKFQFQVAAFALVIGLVVALELVNKHIYWGIYIRVLMKLIKRFLAIMPLFFVIMLSFSISLRMVFPSITPSIENFRDAMMEVFASVANGKVEWIEGHKYQGSVDAHFKVTGLIMFIVFYVTMILLLFRILIGFVVADTKKIQEEEELNEISNDLEEIFLIESLLLSRIFHSVGCLRSLGEKFILFPTGDDLELWLTESKIEKELIPKMRVLASKNPVKTRESHAEKRGSGKTVKRKPAINISLGTEKDGGETAL</sequence>
<dbReference type="Pfam" id="PF00520">
    <property type="entry name" value="Ion_trans"/>
    <property type="match status" value="1"/>
</dbReference>
<evidence type="ECO:0000256" key="9">
    <source>
        <dbReference type="ARBA" id="ARBA00023136"/>
    </source>
</evidence>
<evidence type="ECO:0000256" key="7">
    <source>
        <dbReference type="ARBA" id="ARBA00023043"/>
    </source>
</evidence>
<dbReference type="EMBL" id="CAXLJM020000039">
    <property type="protein sequence ID" value="CAL8108090.1"/>
    <property type="molecule type" value="Genomic_DNA"/>
</dbReference>
<keyword evidence="6 14" id="KW-1133">Transmembrane helix</keyword>
<feature type="region of interest" description="Disordered" evidence="13">
    <location>
        <begin position="628"/>
        <end position="667"/>
    </location>
</feature>
<keyword evidence="11" id="KW-0407">Ion channel</keyword>
<keyword evidence="10" id="KW-0325">Glycoprotein</keyword>
<feature type="compositionally biased region" description="Basic and acidic residues" evidence="13">
    <location>
        <begin position="631"/>
        <end position="641"/>
    </location>
</feature>
<dbReference type="InterPro" id="IPR005821">
    <property type="entry name" value="Ion_trans_dom"/>
</dbReference>
<keyword evidence="2" id="KW-0813">Transport</keyword>
<dbReference type="InterPro" id="IPR002110">
    <property type="entry name" value="Ankyrin_rpt"/>
</dbReference>
<dbReference type="PROSITE" id="PS50297">
    <property type="entry name" value="ANK_REP_REGION"/>
    <property type="match status" value="1"/>
</dbReference>
<feature type="transmembrane region" description="Helical" evidence="14">
    <location>
        <begin position="456"/>
        <end position="478"/>
    </location>
</feature>
<keyword evidence="5" id="KW-0677">Repeat</keyword>
<feature type="transmembrane region" description="Helical" evidence="14">
    <location>
        <begin position="525"/>
        <end position="549"/>
    </location>
</feature>
<keyword evidence="3" id="KW-0716">Sensory transduction</keyword>
<evidence type="ECO:0000256" key="12">
    <source>
        <dbReference type="PROSITE-ProRule" id="PRU00023"/>
    </source>
</evidence>
<evidence type="ECO:0000256" key="13">
    <source>
        <dbReference type="SAM" id="MobiDB-lite"/>
    </source>
</evidence>
<keyword evidence="4 14" id="KW-0812">Transmembrane</keyword>
<evidence type="ECO:0000256" key="14">
    <source>
        <dbReference type="SAM" id="Phobius"/>
    </source>
</evidence>
<accession>A0ABP1QM39</accession>
<comment type="caution">
    <text evidence="16">The sequence shown here is derived from an EMBL/GenBank/DDBJ whole genome shotgun (WGS) entry which is preliminary data.</text>
</comment>
<evidence type="ECO:0000256" key="5">
    <source>
        <dbReference type="ARBA" id="ARBA00022737"/>
    </source>
</evidence>
<keyword evidence="7 12" id="KW-0040">ANK repeat</keyword>
<protein>
    <recommendedName>
        <fullName evidence="15">Ion transport domain-containing protein</fullName>
    </recommendedName>
</protein>
<organism evidence="16 17">
    <name type="scientific">Orchesella dallaii</name>
    <dbReference type="NCBI Taxonomy" id="48710"/>
    <lineage>
        <taxon>Eukaryota</taxon>
        <taxon>Metazoa</taxon>
        <taxon>Ecdysozoa</taxon>
        <taxon>Arthropoda</taxon>
        <taxon>Hexapoda</taxon>
        <taxon>Collembola</taxon>
        <taxon>Entomobryomorpha</taxon>
        <taxon>Entomobryoidea</taxon>
        <taxon>Orchesellidae</taxon>
        <taxon>Orchesellinae</taxon>
        <taxon>Orchesella</taxon>
    </lineage>
</organism>
<evidence type="ECO:0000256" key="4">
    <source>
        <dbReference type="ARBA" id="ARBA00022692"/>
    </source>
</evidence>
<dbReference type="PROSITE" id="PS50088">
    <property type="entry name" value="ANK_REPEAT"/>
    <property type="match status" value="1"/>
</dbReference>
<feature type="transmembrane region" description="Helical" evidence="14">
    <location>
        <begin position="259"/>
        <end position="279"/>
    </location>
</feature>
<keyword evidence="9 14" id="KW-0472">Membrane</keyword>
<reference evidence="16 17" key="1">
    <citation type="submission" date="2024-08" db="EMBL/GenBank/DDBJ databases">
        <authorList>
            <person name="Cucini C."/>
            <person name="Frati F."/>
        </authorList>
    </citation>
    <scope>NUCLEOTIDE SEQUENCE [LARGE SCALE GENOMIC DNA]</scope>
</reference>
<evidence type="ECO:0000313" key="16">
    <source>
        <dbReference type="EMBL" id="CAL8108090.1"/>
    </source>
</evidence>
<feature type="compositionally biased region" description="Basic and acidic residues" evidence="13">
    <location>
        <begin position="658"/>
        <end position="667"/>
    </location>
</feature>
<feature type="transmembrane region" description="Helical" evidence="14">
    <location>
        <begin position="364"/>
        <end position="384"/>
    </location>
</feature>